<keyword evidence="6" id="KW-0053">Apoptosis</keyword>
<evidence type="ECO:0000256" key="10">
    <source>
        <dbReference type="ARBA" id="ARBA00022843"/>
    </source>
</evidence>
<comment type="subunit">
    <text evidence="14">Interacts specifically (via PHD-type zinc finger) with histone H3 that is trimethylated at 'Lys-4' (H3K4me3), histone phosphorylation at 'Thr-3' or 'Thr-6' disrupts this binding and promotes translocation of DIDO1 from chromatin to the mitotic spindle during mitosis.</text>
</comment>
<evidence type="ECO:0000256" key="11">
    <source>
        <dbReference type="ARBA" id="ARBA00022990"/>
    </source>
</evidence>
<feature type="compositionally biased region" description="Polar residues" evidence="19">
    <location>
        <begin position="840"/>
        <end position="851"/>
    </location>
</feature>
<dbReference type="FunFam" id="3.30.40.10:FF:000225">
    <property type="entry name" value="Death-inducer obliterator 1"/>
    <property type="match status" value="1"/>
</dbReference>
<evidence type="ECO:0000256" key="7">
    <source>
        <dbReference type="ARBA" id="ARBA00022723"/>
    </source>
</evidence>
<dbReference type="InterPro" id="IPR033082">
    <property type="entry name" value="DIDO1_PHD"/>
</dbReference>
<feature type="compositionally biased region" description="Pro residues" evidence="19">
    <location>
        <begin position="2002"/>
        <end position="2014"/>
    </location>
</feature>
<dbReference type="CDD" id="cd21547">
    <property type="entry name" value="SPOC_DIDO1-like"/>
    <property type="match status" value="1"/>
</dbReference>
<dbReference type="InterPro" id="IPR012921">
    <property type="entry name" value="SPOC_C"/>
</dbReference>
<feature type="domain" description="PHD-type" evidence="20">
    <location>
        <begin position="443"/>
        <end position="497"/>
    </location>
</feature>
<protein>
    <recommendedName>
        <fullName evidence="15">Death-inducer obliterator 1</fullName>
    </recommendedName>
    <alternativeName>
        <fullName evidence="16">Death-associated transcription factor 1</fullName>
    </alternativeName>
</protein>
<feature type="region of interest" description="Disordered" evidence="19">
    <location>
        <begin position="1388"/>
        <end position="1463"/>
    </location>
</feature>
<dbReference type="GO" id="GO:0097190">
    <property type="term" value="P:apoptotic signaling pathway"/>
    <property type="evidence" value="ECO:0007669"/>
    <property type="project" value="Ensembl"/>
</dbReference>
<evidence type="ECO:0000313" key="22">
    <source>
        <dbReference type="Ensembl" id="ENSNNAP00000001226.1"/>
    </source>
</evidence>
<dbReference type="Gene3D" id="1.10.472.30">
    <property type="entry name" value="Transcription elongation factor S-II, central domain"/>
    <property type="match status" value="1"/>
</dbReference>
<reference evidence="22" key="1">
    <citation type="submission" date="2025-08" db="UniProtKB">
        <authorList>
            <consortium name="Ensembl"/>
        </authorList>
    </citation>
    <scope>IDENTIFICATION</scope>
</reference>
<feature type="region of interest" description="Disordered" evidence="19">
    <location>
        <begin position="966"/>
        <end position="1009"/>
    </location>
</feature>
<feature type="region of interest" description="Disordered" evidence="19">
    <location>
        <begin position="1923"/>
        <end position="2320"/>
    </location>
</feature>
<proteinExistence type="predicted"/>
<evidence type="ECO:0000256" key="5">
    <source>
        <dbReference type="ARBA" id="ARBA00022553"/>
    </source>
</evidence>
<evidence type="ECO:0000256" key="1">
    <source>
        <dbReference type="ARBA" id="ARBA00004186"/>
    </source>
</evidence>
<dbReference type="PROSITE" id="PS01359">
    <property type="entry name" value="ZF_PHD_1"/>
    <property type="match status" value="1"/>
</dbReference>
<feature type="region of interest" description="Disordered" evidence="19">
    <location>
        <begin position="1475"/>
        <end position="1510"/>
    </location>
</feature>
<evidence type="ECO:0000256" key="18">
    <source>
        <dbReference type="SAM" id="Coils"/>
    </source>
</evidence>
<feature type="compositionally biased region" description="Polar residues" evidence="19">
    <location>
        <begin position="1475"/>
        <end position="1498"/>
    </location>
</feature>
<feature type="compositionally biased region" description="Polar residues" evidence="19">
    <location>
        <begin position="1983"/>
        <end position="1999"/>
    </location>
</feature>
<feature type="region of interest" description="Disordered" evidence="19">
    <location>
        <begin position="1566"/>
        <end position="1621"/>
    </location>
</feature>
<keyword evidence="7" id="KW-0479">Metal-binding</keyword>
<feature type="compositionally biased region" description="Basic and acidic residues" evidence="19">
    <location>
        <begin position="1393"/>
        <end position="1402"/>
    </location>
</feature>
<dbReference type="GeneTree" id="ENSGT00940000155532"/>
<dbReference type="PANTHER" id="PTHR11477">
    <property type="entry name" value="TRANSCRIPTION FACTOR S-II ZINC FINGER DOMAIN-CONTAINING PROTEIN"/>
    <property type="match status" value="1"/>
</dbReference>
<evidence type="ECO:0000256" key="3">
    <source>
        <dbReference type="ARBA" id="ARBA00022490"/>
    </source>
</evidence>
<dbReference type="GO" id="GO:0005634">
    <property type="term" value="C:nucleus"/>
    <property type="evidence" value="ECO:0007669"/>
    <property type="project" value="Ensembl"/>
</dbReference>
<feature type="compositionally biased region" description="Basic and acidic residues" evidence="19">
    <location>
        <begin position="1589"/>
        <end position="1608"/>
    </location>
</feature>
<feature type="compositionally biased region" description="Acidic residues" evidence="19">
    <location>
        <begin position="1610"/>
        <end position="1621"/>
    </location>
</feature>
<evidence type="ECO:0000259" key="20">
    <source>
        <dbReference type="PROSITE" id="PS50016"/>
    </source>
</evidence>
<dbReference type="InterPro" id="IPR011011">
    <property type="entry name" value="Znf_FYVE_PHD"/>
</dbReference>
<evidence type="ECO:0000256" key="4">
    <source>
        <dbReference type="ARBA" id="ARBA00022499"/>
    </source>
</evidence>
<dbReference type="Gene3D" id="3.30.40.10">
    <property type="entry name" value="Zinc/RING finger domain, C3HC4 (zinc finger)"/>
    <property type="match status" value="1"/>
</dbReference>
<dbReference type="InterPro" id="IPR019786">
    <property type="entry name" value="Zinc_finger_PHD-type_CS"/>
</dbReference>
<feature type="compositionally biased region" description="Basic and acidic residues" evidence="19">
    <location>
        <begin position="2042"/>
        <end position="2068"/>
    </location>
</feature>
<keyword evidence="12" id="KW-0206">Cytoskeleton</keyword>
<dbReference type="SUPFAM" id="SSF46942">
    <property type="entry name" value="Elongation factor TFIIS domain 2"/>
    <property type="match status" value="1"/>
</dbReference>
<evidence type="ECO:0000256" key="14">
    <source>
        <dbReference type="ARBA" id="ARBA00065323"/>
    </source>
</evidence>
<dbReference type="PANTHER" id="PTHR11477:SF13">
    <property type="entry name" value="DEATH-INDUCER OBLITERATOR 1"/>
    <property type="match status" value="1"/>
</dbReference>
<feature type="compositionally biased region" description="Basic and acidic residues" evidence="19">
    <location>
        <begin position="1726"/>
        <end position="1738"/>
    </location>
</feature>
<feature type="compositionally biased region" description="Acidic residues" evidence="19">
    <location>
        <begin position="1573"/>
        <end position="1588"/>
    </location>
</feature>
<keyword evidence="11" id="KW-0007">Acetylation</keyword>
<feature type="region of interest" description="Disordered" evidence="19">
    <location>
        <begin position="215"/>
        <end position="236"/>
    </location>
</feature>
<sequence>MNHVQGVLQNVRNEYKLLSFHCVPPCAKSVCLSLSLGMQRHARECDLVLIWLSFGSCSKKKKAAVSSGALLVSESSGWHPDDHYSSGFPRLASVVGIMLNDSDLLLPSCDSSLDLSGQEELIPATSNAVSEVTFWNSNISTMEEDSLETMTLESQSNMENSSLAVDDKDEQSNEDEQKTLKPTSKEFKKTWGFRRTTIAKREGLGDADMDIAEQASPQQQSLALRRSGRQPKRTERVEEFLTTVRRRGRKNLPTALDDFNEPASCHVTDVETASEGSVDSMPDIKNVTQKNRSNEGKGQPARRGRSAKEHDEEEDEEDTSDSDSDGLTLKELQNRLRKKRVEEKPSELTLKDIQNQLRKKHPEQIPAETADVQTSSQIKHEITVKQEPGTTDNAETGEQGSVSKETSEACQIKKEIKCASQITDELEVRTKGKSEAEVYDPSTLYCICQQPHNNRFMICCDRCEEWFHGDCVGISEARGRLLERNGEDYICPNCTILQVQDEIAMETDQQETLLGQVTGDGTEFTSIGTIEQKSIEDQGIKGRIEKAANPSGKKKLKIFQPVVEDPEAANCIGPGCSKVAQPGSVYCGNECILKHAAATMKFLSEGKEQKPKEKTRPKPLLIKPQTLAGTKPLSMQKRPVAEKREMIVKKTPVATIKTEANAQTVGKEPNPESSTPSWASDHNYNAVKPEQTPAISPALLFKSHKEERKVEDKPGESSMTLKKTVGPTLVVEKHISSQTRSVALKKPSPFASTSLMKTPVKHSASGFKGVIPKKSSLATGSSVSGGLSSSRPPLSSYGAHSMPKKPVPASSTVAGLKKPVMSSAASSATPLPPQAKLAANASQSQPNSQIRQNIRRSLKEILWKRVNDSDDLVMTENEVGKIALNIEKELFNLFQATDNRYKSKYRSIMFNLKDPKNQGLFHRVLREDIPLSRLVRMKPEELVSKELSSWKERPTKSIMASRRKTFENKKMAVKQEPIPDVNMEDSPPVSDSDEQQESDRAAPEKSSTPVLDVFSSMLQDTTSQHRAHLFDLNCKICTGQISASDEESTSKKSKSSAAKKAEPKAETKSKLESSTPADDMEVVKGEDLESVSEAIAEPVTETVTQPSLERTYIPLSQVQSNTESSLSMENSTYPTSYTTGVITTVTVSGKDPRTAVSNSAASVSAGISPLHPVSAPDKGSVAESKPEILRPVLSAPKSILTKPSSSDPRYLGGPSSLNVSMSAIWSPPEGDTSLFLSRLNTIWKGFINMQSVAKFVTKAYPVSGCFDYLSEDLPDTIHIGGRISPKTVWDYIGKLKSSVSKELCLIRFHPATEEEEAAYISLYSYFSSRCRFGVVANNNRHVKDLYLIPLRAKDPIPSKLLPFEGPGLESNRPNLILGLVICQKTKRPAPVLESEKSDEKRSRVQIQEETEVLGYSKGSTLPPQEKKTAKFSLYSGEPTVSTTPPDSPPPPPPNPPSEPSSTMAPSVLKILSSVKAGSSTTVAPSNASGSGATTTPVTSAGSSASKSSTPLDHILQTLFGKKKSFDPVANEPEATLHTSKPEAQAGIDEGPLAAPLIDPIVQQFGQMSKDKTIEEEEDDRPYDPEEEYAPEKDFEVQPGESRLEKGCETSEQEDEAYDPEDETILEEAKVAVEDLPNKMYLDSKNSSITTPAPFVPDAAAAPSLVEQQKMLEELNKQIEEQKRQLEEQEEALRQQRAAVGVSMAHFSVSDALMSPPPKPSIAKTELFQHEKPISEKSEMPPSSVQPQLFGQGTDPRQSRDPRQARRTITECNESVDLNIKPHGIQGEPSAAQIPPPSYSGPLQAAFDKEEKCLNETWMAKETAPAVPEQNVPISYENVPQIHPEIIHKPPPVESPTSAPIRKVLLPTPPTPCFMPIFSGSNNAQTVTWSNASQDNSVPGVVRDSFSSSTFASQEKIPGHFEAERGPLNYEGEVNPQSGHFYEQRESSIIQIEEVRGVPPFSSAGQKGAPGLCGAPDFHGQRGPPQQFNEGHNVPPNNDGQRGPPPNRFPAPRAPIPSLFSAPHGPPVFVENKGPSPSFPGGPREKAPSQFEDLRESQAEQREFSDSQYREGSGPPGQFEGSEPPQFVGNRGPPPFPYGGQRRPPPNQFKNQRGGPSTQFGGPRGPSPNHFGGTRGPPPNQFEGQRGPAPGHMPGPRGLLPSPFEERRGSPPPRFPNQRGSAPHQFGGPRGQAPTSFSEQNDSAPNRHNFPGQSQQGMKPSPRPLLDLPSHPPQHRKEMWDESGPSPSQSNISGQGSSSEAQWPASDFRESRNNDYRGQGFEGRQRERFEGGNKEKAFEQPEKSDNRSNRGNDDRRRDREHNWAWERDRGRNWNRGRERDWERHKEKEWDKNRDRNYNKDRERDSDRLKDWERNRERARTREADSYRRRNRSRSRERDYDRFRDRARSREREKERDRDRDRDKDRGRDRKERSKSTECDRDCKPESQMGSQKLSHPEAADK</sequence>
<keyword evidence="9" id="KW-0862">Zinc</keyword>
<dbReference type="OrthoDB" id="1884872at2759"/>
<comment type="subcellular location">
    <subcellularLocation>
        <location evidence="1">Cytoplasm</location>
        <location evidence="1">Cytoskeleton</location>
        <location evidence="1">Spindle</location>
    </subcellularLocation>
</comment>
<feature type="compositionally biased region" description="Pro residues" evidence="19">
    <location>
        <begin position="2091"/>
        <end position="2106"/>
    </location>
</feature>
<feature type="region of interest" description="Disordered" evidence="19">
    <location>
        <begin position="269"/>
        <end position="329"/>
    </location>
</feature>
<evidence type="ECO:0000256" key="15">
    <source>
        <dbReference type="ARBA" id="ARBA00070872"/>
    </source>
</evidence>
<dbReference type="Pfam" id="PF00628">
    <property type="entry name" value="PHD"/>
    <property type="match status" value="1"/>
</dbReference>
<evidence type="ECO:0000256" key="2">
    <source>
        <dbReference type="ARBA" id="ARBA00022481"/>
    </source>
</evidence>
<keyword evidence="13" id="KW-0539">Nucleus</keyword>
<evidence type="ECO:0000256" key="16">
    <source>
        <dbReference type="ARBA" id="ARBA00083537"/>
    </source>
</evidence>
<organism evidence="22 23">
    <name type="scientific">Naja naja</name>
    <name type="common">Indian cobra</name>
    <dbReference type="NCBI Taxonomy" id="35670"/>
    <lineage>
        <taxon>Eukaryota</taxon>
        <taxon>Metazoa</taxon>
        <taxon>Chordata</taxon>
        <taxon>Craniata</taxon>
        <taxon>Vertebrata</taxon>
        <taxon>Euteleostomi</taxon>
        <taxon>Lepidosauria</taxon>
        <taxon>Squamata</taxon>
        <taxon>Bifurcata</taxon>
        <taxon>Unidentata</taxon>
        <taxon>Episquamata</taxon>
        <taxon>Toxicofera</taxon>
        <taxon>Serpentes</taxon>
        <taxon>Colubroidea</taxon>
        <taxon>Elapidae</taxon>
        <taxon>Elapinae</taxon>
        <taxon>Naja</taxon>
    </lineage>
</organism>
<dbReference type="InterPro" id="IPR003618">
    <property type="entry name" value="TFIIS_cen_dom"/>
</dbReference>
<keyword evidence="5" id="KW-0597">Phosphoprotein</keyword>
<feature type="region of interest" description="Disordered" evidence="19">
    <location>
        <begin position="145"/>
        <end position="186"/>
    </location>
</feature>
<feature type="compositionally biased region" description="Polar residues" evidence="19">
    <location>
        <begin position="148"/>
        <end position="163"/>
    </location>
</feature>
<dbReference type="GO" id="GO:0006351">
    <property type="term" value="P:DNA-templated transcription"/>
    <property type="evidence" value="ECO:0007669"/>
    <property type="project" value="InterPro"/>
</dbReference>
<dbReference type="InterPro" id="IPR013083">
    <property type="entry name" value="Znf_RING/FYVE/PHD"/>
</dbReference>
<dbReference type="InterPro" id="IPR001965">
    <property type="entry name" value="Znf_PHD"/>
</dbReference>
<feature type="compositionally biased region" description="Polar residues" evidence="19">
    <location>
        <begin position="2107"/>
        <end position="2119"/>
    </location>
</feature>
<feature type="region of interest" description="Disordered" evidence="19">
    <location>
        <begin position="1710"/>
        <end position="1802"/>
    </location>
</feature>
<dbReference type="Pfam" id="PF07500">
    <property type="entry name" value="TFIIS_M"/>
    <property type="match status" value="1"/>
</dbReference>
<dbReference type="OMA" id="HPNQFDG"/>
<feature type="compositionally biased region" description="Polar residues" evidence="19">
    <location>
        <begin position="388"/>
        <end position="404"/>
    </location>
</feature>
<gene>
    <name evidence="22" type="primary">DIDO1</name>
</gene>
<feature type="compositionally biased region" description="Acidic residues" evidence="19">
    <location>
        <begin position="311"/>
        <end position="324"/>
    </location>
</feature>
<keyword evidence="4" id="KW-1017">Isopeptide bond</keyword>
<feature type="region of interest" description="Disordered" evidence="19">
    <location>
        <begin position="1523"/>
        <end position="1546"/>
    </location>
</feature>
<evidence type="ECO:0000256" key="8">
    <source>
        <dbReference type="ARBA" id="ARBA00022771"/>
    </source>
</evidence>
<dbReference type="GO" id="GO:0005819">
    <property type="term" value="C:spindle"/>
    <property type="evidence" value="ECO:0007669"/>
    <property type="project" value="UniProtKB-SubCell"/>
</dbReference>
<dbReference type="SUPFAM" id="SSF57903">
    <property type="entry name" value="FYVE/PHD zinc finger"/>
    <property type="match status" value="1"/>
</dbReference>
<feature type="compositionally biased region" description="Pro residues" evidence="19">
    <location>
        <begin position="1445"/>
        <end position="1458"/>
    </location>
</feature>
<dbReference type="Proteomes" id="UP000694559">
    <property type="component" value="Unplaced"/>
</dbReference>
<name>A0A8C6VA97_NAJNA</name>
<dbReference type="InterPro" id="IPR036575">
    <property type="entry name" value="TFIIS_cen_dom_sf"/>
</dbReference>
<dbReference type="InterPro" id="IPR019787">
    <property type="entry name" value="Znf_PHD-finger"/>
</dbReference>
<evidence type="ECO:0000256" key="9">
    <source>
        <dbReference type="ARBA" id="ARBA00022833"/>
    </source>
</evidence>
<feature type="compositionally biased region" description="Low complexity" evidence="19">
    <location>
        <begin position="2242"/>
        <end position="2258"/>
    </location>
</feature>
<feature type="compositionally biased region" description="Low complexity" evidence="19">
    <location>
        <begin position="1499"/>
        <end position="1508"/>
    </location>
</feature>
<feature type="compositionally biased region" description="Polar residues" evidence="19">
    <location>
        <begin position="2192"/>
        <end position="2217"/>
    </location>
</feature>
<keyword evidence="18" id="KW-0175">Coiled coil</keyword>
<dbReference type="PROSITE" id="PS51321">
    <property type="entry name" value="TFIIS_CENTRAL"/>
    <property type="match status" value="1"/>
</dbReference>
<evidence type="ECO:0000256" key="13">
    <source>
        <dbReference type="ARBA" id="ARBA00023242"/>
    </source>
</evidence>
<feature type="compositionally biased region" description="Basic and acidic residues" evidence="19">
    <location>
        <begin position="175"/>
        <end position="186"/>
    </location>
</feature>
<keyword evidence="2" id="KW-0488">Methylation</keyword>
<feature type="compositionally biased region" description="Basic and acidic residues" evidence="19">
    <location>
        <begin position="2336"/>
        <end position="2443"/>
    </location>
</feature>
<keyword evidence="10" id="KW-0832">Ubl conjugation</keyword>
<evidence type="ECO:0000256" key="17">
    <source>
        <dbReference type="PROSITE-ProRule" id="PRU00146"/>
    </source>
</evidence>
<evidence type="ECO:0000256" key="12">
    <source>
        <dbReference type="ARBA" id="ARBA00023212"/>
    </source>
</evidence>
<dbReference type="GO" id="GO:0008270">
    <property type="term" value="F:zinc ion binding"/>
    <property type="evidence" value="ECO:0007669"/>
    <property type="project" value="UniProtKB-KW"/>
</dbReference>
<feature type="region of interest" description="Disordered" evidence="19">
    <location>
        <begin position="766"/>
        <end position="851"/>
    </location>
</feature>
<feature type="compositionally biased region" description="Basic and acidic residues" evidence="19">
    <location>
        <begin position="1059"/>
        <end position="1071"/>
    </location>
</feature>
<dbReference type="SMART" id="SM00249">
    <property type="entry name" value="PHD"/>
    <property type="match status" value="1"/>
</dbReference>
<dbReference type="Ensembl" id="ENSNNAT00000001292.1">
    <property type="protein sequence ID" value="ENSNNAP00000001226.1"/>
    <property type="gene ID" value="ENSNNAG00000000882.1"/>
</dbReference>
<dbReference type="CDD" id="cd15639">
    <property type="entry name" value="PHD_DIDO1_like"/>
    <property type="match status" value="1"/>
</dbReference>
<feature type="coiled-coil region" evidence="18">
    <location>
        <begin position="1664"/>
        <end position="1698"/>
    </location>
</feature>
<feature type="compositionally biased region" description="Basic and acidic residues" evidence="19">
    <location>
        <begin position="2282"/>
        <end position="2320"/>
    </location>
</feature>
<feature type="compositionally biased region" description="Low complexity" evidence="19">
    <location>
        <begin position="775"/>
        <end position="796"/>
    </location>
</feature>
<dbReference type="PROSITE" id="PS50016">
    <property type="entry name" value="ZF_PHD_2"/>
    <property type="match status" value="1"/>
</dbReference>
<dbReference type="Pfam" id="PF07744">
    <property type="entry name" value="SPOC"/>
    <property type="match status" value="1"/>
</dbReference>
<dbReference type="FunFam" id="1.10.472.30:FF:000002">
    <property type="entry name" value="Death-inducer obliterator 1"/>
    <property type="match status" value="1"/>
</dbReference>
<feature type="region of interest" description="Disordered" evidence="19">
    <location>
        <begin position="361"/>
        <end position="406"/>
    </location>
</feature>
<feature type="domain" description="TFIIS central" evidence="21">
    <location>
        <begin position="850"/>
        <end position="970"/>
    </location>
</feature>
<dbReference type="SMART" id="SM00510">
    <property type="entry name" value="TFS2M"/>
    <property type="match status" value="1"/>
</dbReference>
<evidence type="ECO:0000259" key="21">
    <source>
        <dbReference type="PROSITE" id="PS51321"/>
    </source>
</evidence>
<feature type="compositionally biased region" description="Polar residues" evidence="19">
    <location>
        <begin position="1740"/>
        <end position="1750"/>
    </location>
</feature>
<keyword evidence="8 17" id="KW-0863">Zinc-finger</keyword>
<evidence type="ECO:0000256" key="19">
    <source>
        <dbReference type="SAM" id="MobiDB-lite"/>
    </source>
</evidence>
<keyword evidence="3" id="KW-0963">Cytoplasm</keyword>
<evidence type="ECO:0000256" key="6">
    <source>
        <dbReference type="ARBA" id="ARBA00022703"/>
    </source>
</evidence>
<accession>A0A8C6VA97</accession>
<feature type="region of interest" description="Disordered" evidence="19">
    <location>
        <begin position="2336"/>
        <end position="2460"/>
    </location>
</feature>
<reference evidence="22" key="2">
    <citation type="submission" date="2025-09" db="UniProtKB">
        <authorList>
            <consortium name="Ensembl"/>
        </authorList>
    </citation>
    <scope>IDENTIFICATION</scope>
</reference>
<evidence type="ECO:0000313" key="23">
    <source>
        <dbReference type="Proteomes" id="UP000694559"/>
    </source>
</evidence>
<feature type="region of interest" description="Disordered" evidence="19">
    <location>
        <begin position="1042"/>
        <end position="1083"/>
    </location>
</feature>
<keyword evidence="23" id="KW-1185">Reference proteome</keyword>